<dbReference type="RefSeq" id="WP_077546232.1">
    <property type="nucleotide sequence ID" value="NZ_JACHEJ010000041.1"/>
</dbReference>
<dbReference type="InterPro" id="IPR050336">
    <property type="entry name" value="Chromosome_partition/occlusion"/>
</dbReference>
<dbReference type="AlphaFoldDB" id="A0A7W9Z1Y0"/>
<organism evidence="4 5">
    <name type="scientific">Pseudorhizobium flavum</name>
    <dbReference type="NCBI Taxonomy" id="1335061"/>
    <lineage>
        <taxon>Bacteria</taxon>
        <taxon>Pseudomonadati</taxon>
        <taxon>Pseudomonadota</taxon>
        <taxon>Alphaproteobacteria</taxon>
        <taxon>Hyphomicrobiales</taxon>
        <taxon>Rhizobiaceae</taxon>
        <taxon>Rhizobium/Agrobacterium group</taxon>
        <taxon>Pseudorhizobium</taxon>
    </lineage>
</organism>
<dbReference type="CDD" id="cd16405">
    <property type="entry name" value="RepB_like_N"/>
    <property type="match status" value="1"/>
</dbReference>
<dbReference type="PANTHER" id="PTHR33375:SF1">
    <property type="entry name" value="CHROMOSOME-PARTITIONING PROTEIN PARB-RELATED"/>
    <property type="match status" value="1"/>
</dbReference>
<dbReference type="GO" id="GO:0003677">
    <property type="term" value="F:DNA binding"/>
    <property type="evidence" value="ECO:0007669"/>
    <property type="project" value="InterPro"/>
</dbReference>
<dbReference type="Gene3D" id="1.10.10.2830">
    <property type="match status" value="1"/>
</dbReference>
<evidence type="ECO:0000313" key="5">
    <source>
        <dbReference type="Proteomes" id="UP000535501"/>
    </source>
</evidence>
<evidence type="ECO:0000256" key="2">
    <source>
        <dbReference type="SAM" id="MobiDB-lite"/>
    </source>
</evidence>
<dbReference type="GO" id="GO:0007059">
    <property type="term" value="P:chromosome segregation"/>
    <property type="evidence" value="ECO:0007669"/>
    <property type="project" value="TreeGrafter"/>
</dbReference>
<name>A0A7W9Z1Y0_9HYPH</name>
<sequence length="332" mass="36503">MKGRDILKNMVSSSGGESTKAPIQAQSPHKPAGAVRAMNLSLGRLSDEAAAAKELRSALAAGDKVVELSPAQIEASFIRDRIPTEHDPALQELISSMRESGQQVPILVRPHPSKENHYQAAYGHRRLRAAVILDRPIKAIVRQLSDDELIVAQGQENGPRVDLSFIERALFAKHLELHGFDRDRISQVLSVDKPEISRLLQVADAIPEQIILAIGPAAKVGRPRWLAFADLLKDKAAFGRITKAIGEAEFTSIDSNERFRRLWLSGQAPKASKENSRGQIRTRKGLVLAAVERTSKGSKITITSRAFAEFLDAKMSDLVEQFDRENSSQTAN</sequence>
<dbReference type="PANTHER" id="PTHR33375">
    <property type="entry name" value="CHROMOSOME-PARTITIONING PROTEIN PARB-RELATED"/>
    <property type="match status" value="1"/>
</dbReference>
<feature type="domain" description="ParB-like N-terminal" evidence="3">
    <location>
        <begin position="66"/>
        <end position="158"/>
    </location>
</feature>
<accession>A0A7W9Z1Y0</accession>
<dbReference type="SMART" id="SM00470">
    <property type="entry name" value="ParB"/>
    <property type="match status" value="1"/>
</dbReference>
<dbReference type="InterPro" id="IPR004437">
    <property type="entry name" value="ParB/RepB/Spo0J"/>
</dbReference>
<dbReference type="InterPro" id="IPR017819">
    <property type="entry name" value="Plasmid_partition_RepB"/>
</dbReference>
<dbReference type="SUPFAM" id="SSF109709">
    <property type="entry name" value="KorB DNA-binding domain-like"/>
    <property type="match status" value="1"/>
</dbReference>
<evidence type="ECO:0000313" key="4">
    <source>
        <dbReference type="EMBL" id="MBB6182563.1"/>
    </source>
</evidence>
<dbReference type="Pfam" id="PF02195">
    <property type="entry name" value="ParB_N"/>
    <property type="match status" value="1"/>
</dbReference>
<proteinExistence type="inferred from homology"/>
<dbReference type="InterPro" id="IPR011111">
    <property type="entry name" value="Plasmid_RepB"/>
</dbReference>
<evidence type="ECO:0000259" key="3">
    <source>
        <dbReference type="SMART" id="SM00470"/>
    </source>
</evidence>
<dbReference type="NCBIfam" id="TIGR00180">
    <property type="entry name" value="parB_part"/>
    <property type="match status" value="1"/>
</dbReference>
<reference evidence="4 5" key="1">
    <citation type="submission" date="2020-08" db="EMBL/GenBank/DDBJ databases">
        <title>Genomic Encyclopedia of Type Strains, Phase IV (KMG-IV): sequencing the most valuable type-strain genomes for metagenomic binning, comparative biology and taxonomic classification.</title>
        <authorList>
            <person name="Goeker M."/>
        </authorList>
    </citation>
    <scope>NUCLEOTIDE SEQUENCE [LARGE SCALE GENOMIC DNA]</scope>
    <source>
        <strain evidence="4 5">DSM 102134</strain>
    </source>
</reference>
<dbReference type="InterPro" id="IPR037972">
    <property type="entry name" value="RepB_N"/>
</dbReference>
<dbReference type="EMBL" id="JACHEJ010000041">
    <property type="protein sequence ID" value="MBB6182563.1"/>
    <property type="molecule type" value="Genomic_DNA"/>
</dbReference>
<gene>
    <name evidence="4" type="ORF">HNQ75_004552</name>
</gene>
<dbReference type="NCBIfam" id="TIGR03454">
    <property type="entry name" value="partition_RepB"/>
    <property type="match status" value="1"/>
</dbReference>
<protein>
    <submittedName>
        <fullName evidence="4">ParB family chromosome partitioning protein</fullName>
    </submittedName>
</protein>
<comment type="caution">
    <text evidence="4">The sequence shown here is derived from an EMBL/GenBank/DDBJ whole genome shotgun (WGS) entry which is preliminary data.</text>
</comment>
<comment type="similarity">
    <text evidence="1">Belongs to the ParB family.</text>
</comment>
<dbReference type="GO" id="GO:0005694">
    <property type="term" value="C:chromosome"/>
    <property type="evidence" value="ECO:0007669"/>
    <property type="project" value="TreeGrafter"/>
</dbReference>
<dbReference type="Pfam" id="PF07506">
    <property type="entry name" value="RepB"/>
    <property type="match status" value="1"/>
</dbReference>
<keyword evidence="5" id="KW-1185">Reference proteome</keyword>
<feature type="region of interest" description="Disordered" evidence="2">
    <location>
        <begin position="1"/>
        <end position="31"/>
    </location>
</feature>
<dbReference type="Proteomes" id="UP000535501">
    <property type="component" value="Unassembled WGS sequence"/>
</dbReference>
<dbReference type="InterPro" id="IPR003115">
    <property type="entry name" value="ParB_N"/>
</dbReference>
<dbReference type="InterPro" id="IPR036086">
    <property type="entry name" value="ParB/Sulfiredoxin_sf"/>
</dbReference>
<dbReference type="Gene3D" id="3.90.1530.30">
    <property type="match status" value="1"/>
</dbReference>
<dbReference type="SUPFAM" id="SSF110849">
    <property type="entry name" value="ParB/Sulfiredoxin"/>
    <property type="match status" value="1"/>
</dbReference>
<evidence type="ECO:0000256" key="1">
    <source>
        <dbReference type="ARBA" id="ARBA00006295"/>
    </source>
</evidence>